<accession>A0A1Z5JAW4</accession>
<name>A0A1Z5JAW4_FISSO</name>
<dbReference type="InParanoid" id="A0A1Z5JAW4"/>
<dbReference type="EMBL" id="BDSP01000030">
    <property type="protein sequence ID" value="GAX10901.1"/>
    <property type="molecule type" value="Genomic_DNA"/>
</dbReference>
<keyword evidence="3" id="KW-1185">Reference proteome</keyword>
<evidence type="ECO:0008006" key="4">
    <source>
        <dbReference type="Google" id="ProtNLM"/>
    </source>
</evidence>
<sequence>MRFLLLCSLIASILTGCVGQLVEEERVLEYHKRNYTWPLQKYVPDTPGWRQLMEERFEQIARLKTSGARYEAYYQTVRSSLLAPNFTEHGFGLARCPEGLLQALRQGIYDGLPNVRLEEKQDVITGPVPWMIDRPDLTARVLRELHPYAEEWVGMELTAHQAYGFRLYRNESNLYMHVDRMQTHIVSFILHIASSDDAEPWPIFIEDFNGRTHEVILTPGDILFYESSKCFHGRPRKFHGTWYTSVFVHYYPKHGWTEIDHRMEGHYAVPPIWTQDNYTPSDLPVLEMMGTSMREPYCPDEWCRVKDTVKWSGPGVDGYWIDPTQKMHVFNPRRVSDEL</sequence>
<dbReference type="PROSITE" id="PS51257">
    <property type="entry name" value="PROKAR_LIPOPROTEIN"/>
    <property type="match status" value="1"/>
</dbReference>
<comment type="caution">
    <text evidence="2">The sequence shown here is derived from an EMBL/GenBank/DDBJ whole genome shotgun (WGS) entry which is preliminary data.</text>
</comment>
<dbReference type="OrthoDB" id="37542at2759"/>
<evidence type="ECO:0000256" key="1">
    <source>
        <dbReference type="SAM" id="SignalP"/>
    </source>
</evidence>
<feature type="chain" id="PRO_5012961450" description="Fe2OG dioxygenase domain-containing protein" evidence="1">
    <location>
        <begin position="20"/>
        <end position="339"/>
    </location>
</feature>
<evidence type="ECO:0000313" key="3">
    <source>
        <dbReference type="Proteomes" id="UP000198406"/>
    </source>
</evidence>
<gene>
    <name evidence="2" type="ORF">FisN_4Hh148</name>
</gene>
<dbReference type="Proteomes" id="UP000198406">
    <property type="component" value="Unassembled WGS sequence"/>
</dbReference>
<feature type="signal peptide" evidence="1">
    <location>
        <begin position="1"/>
        <end position="19"/>
    </location>
</feature>
<proteinExistence type="predicted"/>
<reference evidence="2 3" key="1">
    <citation type="journal article" date="2015" name="Plant Cell">
        <title>Oil accumulation by the oleaginous diatom Fistulifera solaris as revealed by the genome and transcriptome.</title>
        <authorList>
            <person name="Tanaka T."/>
            <person name="Maeda Y."/>
            <person name="Veluchamy A."/>
            <person name="Tanaka M."/>
            <person name="Abida H."/>
            <person name="Marechal E."/>
            <person name="Bowler C."/>
            <person name="Muto M."/>
            <person name="Sunaga Y."/>
            <person name="Tanaka M."/>
            <person name="Yoshino T."/>
            <person name="Taniguchi T."/>
            <person name="Fukuda Y."/>
            <person name="Nemoto M."/>
            <person name="Matsumoto M."/>
            <person name="Wong P.S."/>
            <person name="Aburatani S."/>
            <person name="Fujibuchi W."/>
        </authorList>
    </citation>
    <scope>NUCLEOTIDE SEQUENCE [LARGE SCALE GENOMIC DNA]</scope>
    <source>
        <strain evidence="2 3">JPCC DA0580</strain>
    </source>
</reference>
<evidence type="ECO:0000313" key="2">
    <source>
        <dbReference type="EMBL" id="GAX10901.1"/>
    </source>
</evidence>
<keyword evidence="1" id="KW-0732">Signal</keyword>
<organism evidence="2 3">
    <name type="scientific">Fistulifera solaris</name>
    <name type="common">Oleaginous diatom</name>
    <dbReference type="NCBI Taxonomy" id="1519565"/>
    <lineage>
        <taxon>Eukaryota</taxon>
        <taxon>Sar</taxon>
        <taxon>Stramenopiles</taxon>
        <taxon>Ochrophyta</taxon>
        <taxon>Bacillariophyta</taxon>
        <taxon>Bacillariophyceae</taxon>
        <taxon>Bacillariophycidae</taxon>
        <taxon>Naviculales</taxon>
        <taxon>Naviculaceae</taxon>
        <taxon>Fistulifera</taxon>
    </lineage>
</organism>
<protein>
    <recommendedName>
        <fullName evidence="4">Fe2OG dioxygenase domain-containing protein</fullName>
    </recommendedName>
</protein>
<dbReference type="AlphaFoldDB" id="A0A1Z5JAW4"/>